<protein>
    <submittedName>
        <fullName evidence="2">Uncharacterized protein</fullName>
    </submittedName>
</protein>
<feature type="compositionally biased region" description="Basic and acidic residues" evidence="1">
    <location>
        <begin position="132"/>
        <end position="148"/>
    </location>
</feature>
<dbReference type="InterPro" id="IPR029062">
    <property type="entry name" value="Class_I_gatase-like"/>
</dbReference>
<dbReference type="Proteomes" id="UP001386955">
    <property type="component" value="Unassembled WGS sequence"/>
</dbReference>
<feature type="region of interest" description="Disordered" evidence="1">
    <location>
        <begin position="125"/>
        <end position="148"/>
    </location>
</feature>
<name>A0AAN9T0L5_PSOTE</name>
<reference evidence="2 3" key="1">
    <citation type="submission" date="2024-01" db="EMBL/GenBank/DDBJ databases">
        <title>The genomes of 5 underutilized Papilionoideae crops provide insights into root nodulation and disease resistanc.</title>
        <authorList>
            <person name="Jiang F."/>
        </authorList>
    </citation>
    <scope>NUCLEOTIDE SEQUENCE [LARGE SCALE GENOMIC DNA]</scope>
    <source>
        <strain evidence="2">DUOXIRENSHENG_FW03</strain>
        <tissue evidence="2">Leaves</tissue>
    </source>
</reference>
<gene>
    <name evidence="2" type="ORF">VNO78_02592</name>
</gene>
<evidence type="ECO:0000313" key="3">
    <source>
        <dbReference type="Proteomes" id="UP001386955"/>
    </source>
</evidence>
<evidence type="ECO:0000313" key="2">
    <source>
        <dbReference type="EMBL" id="KAK7411160.1"/>
    </source>
</evidence>
<evidence type="ECO:0000256" key="1">
    <source>
        <dbReference type="SAM" id="MobiDB-lite"/>
    </source>
</evidence>
<dbReference type="AlphaFoldDB" id="A0AAN9T0L5"/>
<accession>A0AAN9T0L5</accession>
<dbReference type="Gene3D" id="3.40.50.880">
    <property type="match status" value="1"/>
</dbReference>
<comment type="caution">
    <text evidence="2">The sequence shown here is derived from an EMBL/GenBank/DDBJ whole genome shotgun (WGS) entry which is preliminary data.</text>
</comment>
<sequence>MRLGSRRTYFQTKECKSAKLYGCKSFIGEKNRHRYEGPLSILLAQLWSEFNIGIKEPLMSSVPYSANLSNTYVEDRENTYALKILGLAVPRTIKLKSDDKETLRKKNHGNTTICWKCGKSGHAKKNIPGGETSERNSELHVSGEDDLM</sequence>
<dbReference type="EMBL" id="JAYMYS010000001">
    <property type="protein sequence ID" value="KAK7411160.1"/>
    <property type="molecule type" value="Genomic_DNA"/>
</dbReference>
<proteinExistence type="predicted"/>
<keyword evidence="3" id="KW-1185">Reference proteome</keyword>
<organism evidence="2 3">
    <name type="scientific">Psophocarpus tetragonolobus</name>
    <name type="common">Winged bean</name>
    <name type="synonym">Dolichos tetragonolobus</name>
    <dbReference type="NCBI Taxonomy" id="3891"/>
    <lineage>
        <taxon>Eukaryota</taxon>
        <taxon>Viridiplantae</taxon>
        <taxon>Streptophyta</taxon>
        <taxon>Embryophyta</taxon>
        <taxon>Tracheophyta</taxon>
        <taxon>Spermatophyta</taxon>
        <taxon>Magnoliopsida</taxon>
        <taxon>eudicotyledons</taxon>
        <taxon>Gunneridae</taxon>
        <taxon>Pentapetalae</taxon>
        <taxon>rosids</taxon>
        <taxon>fabids</taxon>
        <taxon>Fabales</taxon>
        <taxon>Fabaceae</taxon>
        <taxon>Papilionoideae</taxon>
        <taxon>50 kb inversion clade</taxon>
        <taxon>NPAAA clade</taxon>
        <taxon>indigoferoid/millettioid clade</taxon>
        <taxon>Phaseoleae</taxon>
        <taxon>Psophocarpus</taxon>
    </lineage>
</organism>